<comment type="subcellular location">
    <subcellularLocation>
        <location evidence="2">Membrane</location>
    </subcellularLocation>
</comment>
<evidence type="ECO:0000256" key="10">
    <source>
        <dbReference type="ARBA" id="ARBA00023033"/>
    </source>
</evidence>
<evidence type="ECO:0000256" key="1">
    <source>
        <dbReference type="ARBA" id="ARBA00001971"/>
    </source>
</evidence>
<feature type="transmembrane region" description="Helical" evidence="14">
    <location>
        <begin position="22"/>
        <end position="40"/>
    </location>
</feature>
<evidence type="ECO:0000313" key="16">
    <source>
        <dbReference type="Proteomes" id="UP000006038"/>
    </source>
</evidence>
<dbReference type="GO" id="GO:0005506">
    <property type="term" value="F:iron ion binding"/>
    <property type="evidence" value="ECO:0007669"/>
    <property type="project" value="InterPro"/>
</dbReference>
<reference evidence="15" key="2">
    <citation type="submission" date="2013-04" db="UniProtKB">
        <authorList>
            <consortium name="EnsemblPlants"/>
        </authorList>
    </citation>
    <scope>IDENTIFICATION</scope>
</reference>
<evidence type="ECO:0000256" key="4">
    <source>
        <dbReference type="ARBA" id="ARBA00022617"/>
    </source>
</evidence>
<dbReference type="GO" id="GO:0016132">
    <property type="term" value="P:brassinosteroid biosynthetic process"/>
    <property type="evidence" value="ECO:0007669"/>
    <property type="project" value="TreeGrafter"/>
</dbReference>
<dbReference type="PANTHER" id="PTHR24286:SF81">
    <property type="entry name" value="CYTOCHROME P450 FAMILY PROTEIN, EXPRESSED"/>
    <property type="match status" value="1"/>
</dbReference>
<dbReference type="FunFam" id="1.10.630.10:FF:000020">
    <property type="entry name" value="Cytochrome P450 family protein"/>
    <property type="match status" value="1"/>
</dbReference>
<evidence type="ECO:0008006" key="17">
    <source>
        <dbReference type="Google" id="ProtNLM"/>
    </source>
</evidence>
<dbReference type="Gene3D" id="1.10.630.10">
    <property type="entry name" value="Cytochrome P450"/>
    <property type="match status" value="1"/>
</dbReference>
<dbReference type="GO" id="GO:0010268">
    <property type="term" value="P:brassinosteroid homeostasis"/>
    <property type="evidence" value="ECO:0007669"/>
    <property type="project" value="TreeGrafter"/>
</dbReference>
<keyword evidence="10 13" id="KW-0503">Monooxygenase</keyword>
<dbReference type="HOGENOM" id="CLU_001570_15_5_1"/>
<keyword evidence="7 14" id="KW-1133">Transmembrane helix</keyword>
<dbReference type="eggNOG" id="KOG0157">
    <property type="taxonomic scope" value="Eukaryota"/>
</dbReference>
<dbReference type="Pfam" id="PF00067">
    <property type="entry name" value="p450"/>
    <property type="match status" value="1"/>
</dbReference>
<evidence type="ECO:0000256" key="3">
    <source>
        <dbReference type="ARBA" id="ARBA00010617"/>
    </source>
</evidence>
<dbReference type="AlphaFoldDB" id="J3LRB3"/>
<protein>
    <recommendedName>
        <fullName evidence="17">Cytochrome P450</fullName>
    </recommendedName>
</protein>
<dbReference type="PROSITE" id="PS00086">
    <property type="entry name" value="CYTOCHROME_P450"/>
    <property type="match status" value="1"/>
</dbReference>
<dbReference type="PANTHER" id="PTHR24286">
    <property type="entry name" value="CYTOCHROME P450 26"/>
    <property type="match status" value="1"/>
</dbReference>
<feature type="binding site" description="axial binding residue" evidence="12">
    <location>
        <position position="440"/>
    </location>
    <ligand>
        <name>heme</name>
        <dbReference type="ChEBI" id="CHEBI:30413"/>
    </ligand>
    <ligandPart>
        <name>Fe</name>
        <dbReference type="ChEBI" id="CHEBI:18248"/>
    </ligandPart>
</feature>
<reference evidence="15" key="1">
    <citation type="journal article" date="2013" name="Nat. Commun.">
        <title>Whole-genome sequencing of Oryza brachyantha reveals mechanisms underlying Oryza genome evolution.</title>
        <authorList>
            <person name="Chen J."/>
            <person name="Huang Q."/>
            <person name="Gao D."/>
            <person name="Wang J."/>
            <person name="Lang Y."/>
            <person name="Liu T."/>
            <person name="Li B."/>
            <person name="Bai Z."/>
            <person name="Luis Goicoechea J."/>
            <person name="Liang C."/>
            <person name="Chen C."/>
            <person name="Zhang W."/>
            <person name="Sun S."/>
            <person name="Liao Y."/>
            <person name="Zhang X."/>
            <person name="Yang L."/>
            <person name="Song C."/>
            <person name="Wang M."/>
            <person name="Shi J."/>
            <person name="Liu G."/>
            <person name="Liu J."/>
            <person name="Zhou H."/>
            <person name="Zhou W."/>
            <person name="Yu Q."/>
            <person name="An N."/>
            <person name="Chen Y."/>
            <person name="Cai Q."/>
            <person name="Wang B."/>
            <person name="Liu B."/>
            <person name="Min J."/>
            <person name="Huang Y."/>
            <person name="Wu H."/>
            <person name="Li Z."/>
            <person name="Zhang Y."/>
            <person name="Yin Y."/>
            <person name="Song W."/>
            <person name="Jiang J."/>
            <person name="Jackson S.A."/>
            <person name="Wing R.A."/>
            <person name="Wang J."/>
            <person name="Chen M."/>
        </authorList>
    </citation>
    <scope>NUCLEOTIDE SEQUENCE [LARGE SCALE GENOMIC DNA]</scope>
    <source>
        <strain evidence="15">cv. IRGC 101232</strain>
    </source>
</reference>
<dbReference type="Gramene" id="OB03G35890.1">
    <property type="protein sequence ID" value="OB03G35890.1"/>
    <property type="gene ID" value="OB03G35890"/>
</dbReference>
<evidence type="ECO:0000313" key="15">
    <source>
        <dbReference type="EnsemblPlants" id="OB03G35890.1"/>
    </source>
</evidence>
<evidence type="ECO:0000256" key="8">
    <source>
        <dbReference type="ARBA" id="ARBA00023002"/>
    </source>
</evidence>
<keyword evidence="6 12" id="KW-0479">Metal-binding</keyword>
<proteinExistence type="inferred from homology"/>
<comment type="similarity">
    <text evidence="3 13">Belongs to the cytochrome P450 family.</text>
</comment>
<keyword evidence="11 14" id="KW-0472">Membrane</keyword>
<dbReference type="GO" id="GO:0016705">
    <property type="term" value="F:oxidoreductase activity, acting on paired donors, with incorporation or reduction of molecular oxygen"/>
    <property type="evidence" value="ECO:0007669"/>
    <property type="project" value="InterPro"/>
</dbReference>
<accession>J3LRB3</accession>
<evidence type="ECO:0000256" key="12">
    <source>
        <dbReference type="PIRSR" id="PIRSR602401-1"/>
    </source>
</evidence>
<keyword evidence="4 12" id="KW-0349">Heme</keyword>
<dbReference type="PRINTS" id="PR00463">
    <property type="entry name" value="EP450I"/>
</dbReference>
<keyword evidence="9 12" id="KW-0408">Iron</keyword>
<dbReference type="GO" id="GO:0016125">
    <property type="term" value="P:sterol metabolic process"/>
    <property type="evidence" value="ECO:0007669"/>
    <property type="project" value="TreeGrafter"/>
</dbReference>
<evidence type="ECO:0000256" key="6">
    <source>
        <dbReference type="ARBA" id="ARBA00022723"/>
    </source>
</evidence>
<comment type="cofactor">
    <cofactor evidence="1 12">
        <name>heme</name>
        <dbReference type="ChEBI" id="CHEBI:30413"/>
    </cofactor>
</comment>
<dbReference type="InterPro" id="IPR036396">
    <property type="entry name" value="Cyt_P450_sf"/>
</dbReference>
<dbReference type="SUPFAM" id="SSF48264">
    <property type="entry name" value="Cytochrome P450"/>
    <property type="match status" value="1"/>
</dbReference>
<dbReference type="GO" id="GO:0016020">
    <property type="term" value="C:membrane"/>
    <property type="evidence" value="ECO:0007669"/>
    <property type="project" value="UniProtKB-SubCell"/>
</dbReference>
<keyword evidence="16" id="KW-1185">Reference proteome</keyword>
<dbReference type="CDD" id="cd11043">
    <property type="entry name" value="CYP90-like"/>
    <property type="match status" value="1"/>
</dbReference>
<organism evidence="15">
    <name type="scientific">Oryza brachyantha</name>
    <name type="common">malo sina</name>
    <dbReference type="NCBI Taxonomy" id="4533"/>
    <lineage>
        <taxon>Eukaryota</taxon>
        <taxon>Viridiplantae</taxon>
        <taxon>Streptophyta</taxon>
        <taxon>Embryophyta</taxon>
        <taxon>Tracheophyta</taxon>
        <taxon>Spermatophyta</taxon>
        <taxon>Magnoliopsida</taxon>
        <taxon>Liliopsida</taxon>
        <taxon>Poales</taxon>
        <taxon>Poaceae</taxon>
        <taxon>BOP clade</taxon>
        <taxon>Oryzoideae</taxon>
        <taxon>Oryzeae</taxon>
        <taxon>Oryzinae</taxon>
        <taxon>Oryza</taxon>
    </lineage>
</organism>
<evidence type="ECO:0000256" key="9">
    <source>
        <dbReference type="ARBA" id="ARBA00023004"/>
    </source>
</evidence>
<evidence type="ECO:0000256" key="11">
    <source>
        <dbReference type="ARBA" id="ARBA00023136"/>
    </source>
</evidence>
<keyword evidence="8 13" id="KW-0560">Oxidoreductase</keyword>
<dbReference type="Proteomes" id="UP000006038">
    <property type="component" value="Chromosome 3"/>
</dbReference>
<dbReference type="GO" id="GO:0004497">
    <property type="term" value="F:monooxygenase activity"/>
    <property type="evidence" value="ECO:0007669"/>
    <property type="project" value="UniProtKB-KW"/>
</dbReference>
<dbReference type="GO" id="GO:0020037">
    <property type="term" value="F:heme binding"/>
    <property type="evidence" value="ECO:0007669"/>
    <property type="project" value="InterPro"/>
</dbReference>
<dbReference type="InterPro" id="IPR001128">
    <property type="entry name" value="Cyt_P450"/>
</dbReference>
<dbReference type="STRING" id="4533.J3LRB3"/>
<evidence type="ECO:0000256" key="5">
    <source>
        <dbReference type="ARBA" id="ARBA00022692"/>
    </source>
</evidence>
<sequence length="491" mass="54556">MEGAAVAAAGGGATPSSLPCNIALTAGLAVLAAAWLLASIRRRNTNAIAGGRGAGGRLPPGSRGLPFLGETLQFFAQSPSLELHGFFKRRMDRYGPVFRTNIVGEDLIVSLDPEVNNFVFQQEGRLFQLWYPYSVMRIFGIPTIATTLGPLHRLMRSLVLRFLGPEALRQSVLHEVQKTAEAALLSWLDQPSIECKEALSSMIFSVTAKKIISYDSETSDGMMWKHYDTFFGNLITFPLCIPGTAFHKCMQGRKNVMKMLKELFDERRGKTARRPAESIDFIDVLLEELKQEKPALSESTALELIFLLLFASFETIASATTAVLTFLTDNPEALQELTEEHDYIQKRRADRSSKITWEEYKSMKFTSHGMFRTATEDVHIKGFAIPKGSKIMVCSASVHLNPAVYKDPNIFNPWRWKDTAEPAGGGSKDFMAFGGGVRLCVGSDFAKLHMAVFLHCLVTKYRWKAIKGGKMTLSPGLRFPEGFRIQLLPKA</sequence>
<keyword evidence="5 14" id="KW-0812">Transmembrane</keyword>
<evidence type="ECO:0000256" key="13">
    <source>
        <dbReference type="RuleBase" id="RU000461"/>
    </source>
</evidence>
<name>J3LRB3_ORYBR</name>
<dbReference type="OMA" id="RSIMTIN"/>
<dbReference type="InterPro" id="IPR017972">
    <property type="entry name" value="Cyt_P450_CS"/>
</dbReference>
<evidence type="ECO:0000256" key="2">
    <source>
        <dbReference type="ARBA" id="ARBA00004370"/>
    </source>
</evidence>
<evidence type="ECO:0000256" key="14">
    <source>
        <dbReference type="SAM" id="Phobius"/>
    </source>
</evidence>
<dbReference type="InterPro" id="IPR002401">
    <property type="entry name" value="Cyt_P450_E_grp-I"/>
</dbReference>
<evidence type="ECO:0000256" key="7">
    <source>
        <dbReference type="ARBA" id="ARBA00022989"/>
    </source>
</evidence>
<dbReference type="EnsemblPlants" id="OB03G35890.1">
    <property type="protein sequence ID" value="OB03G35890.1"/>
    <property type="gene ID" value="OB03G35890"/>
</dbReference>